<evidence type="ECO:0000313" key="1">
    <source>
        <dbReference type="EMBL" id="OTW44709.1"/>
    </source>
</evidence>
<dbReference type="AlphaFoldDB" id="A0A242VZW0"/>
<gene>
    <name evidence="1" type="ORF">BK699_30150</name>
</gene>
<sequence length="115" mass="13068">MSCSHPDQGRMDGETETLHCGYCLPCVIRRASILKAEIEDGSRYRDRDFTSGPTAKTNLKSYNIGISKHNKKYVFLKIQNSGPIETNIEQFIGVYNRGMEELSSLLEEYNEEVLS</sequence>
<name>A0A242VZW0_BACTU</name>
<dbReference type="Proteomes" id="UP000195152">
    <property type="component" value="Unassembled WGS sequence"/>
</dbReference>
<proteinExistence type="predicted"/>
<protein>
    <submittedName>
        <fullName evidence="1">Uncharacterized protein</fullName>
    </submittedName>
</protein>
<reference evidence="1 2" key="1">
    <citation type="submission" date="2016-10" db="EMBL/GenBank/DDBJ databases">
        <title>Comparative genomics of Bacillus thuringiensis reveals a path to pathogens against multiple invertebrate hosts.</title>
        <authorList>
            <person name="Zheng J."/>
            <person name="Gao Q."/>
            <person name="Liu H."/>
            <person name="Peng D."/>
            <person name="Ruan L."/>
            <person name="Sun M."/>
        </authorList>
    </citation>
    <scope>NUCLEOTIDE SEQUENCE [LARGE SCALE GENOMIC DNA]</scope>
    <source>
        <strain evidence="1">BGSC 4AC1</strain>
    </source>
</reference>
<organism evidence="1 2">
    <name type="scientific">Bacillus thuringiensis serovar mexicanensis</name>
    <dbReference type="NCBI Taxonomy" id="180868"/>
    <lineage>
        <taxon>Bacteria</taxon>
        <taxon>Bacillati</taxon>
        <taxon>Bacillota</taxon>
        <taxon>Bacilli</taxon>
        <taxon>Bacillales</taxon>
        <taxon>Bacillaceae</taxon>
        <taxon>Bacillus</taxon>
        <taxon>Bacillus cereus group</taxon>
    </lineage>
</organism>
<evidence type="ECO:0000313" key="2">
    <source>
        <dbReference type="Proteomes" id="UP000195152"/>
    </source>
</evidence>
<comment type="caution">
    <text evidence="1">The sequence shown here is derived from an EMBL/GenBank/DDBJ whole genome shotgun (WGS) entry which is preliminary data.</text>
</comment>
<accession>A0A242VZW0</accession>
<dbReference type="EMBL" id="NFCF01000110">
    <property type="protein sequence ID" value="OTW44709.1"/>
    <property type="molecule type" value="Genomic_DNA"/>
</dbReference>